<reference evidence="2" key="1">
    <citation type="submission" date="2022-10" db="EMBL/GenBank/DDBJ databases">
        <title>Tapping the CABI collections for fungal endophytes: first genome assemblies for Collariella, Neodidymelliopsis, Ascochyta clinopodiicola, Didymella pomorum, Didymosphaeria variabile, Neocosmospora piperis and Neocucurbitaria cava.</title>
        <authorList>
            <person name="Hill R."/>
        </authorList>
    </citation>
    <scope>NUCLEOTIDE SEQUENCE</scope>
    <source>
        <strain evidence="2">IMI 356815</strain>
    </source>
</reference>
<evidence type="ECO:0000313" key="3">
    <source>
        <dbReference type="Proteomes" id="UP001140513"/>
    </source>
</evidence>
<gene>
    <name evidence="2" type="ORF">N0V89_006767</name>
</gene>
<dbReference type="GeneID" id="80910297"/>
<feature type="transmembrane region" description="Helical" evidence="1">
    <location>
        <begin position="12"/>
        <end position="31"/>
    </location>
</feature>
<dbReference type="RefSeq" id="XP_056069781.1">
    <property type="nucleotide sequence ID" value="XM_056215534.1"/>
</dbReference>
<protein>
    <submittedName>
        <fullName evidence="2">Uncharacterized protein</fullName>
    </submittedName>
</protein>
<evidence type="ECO:0000313" key="2">
    <source>
        <dbReference type="EMBL" id="KAJ4351425.1"/>
    </source>
</evidence>
<dbReference type="EMBL" id="JAPEUX010000005">
    <property type="protein sequence ID" value="KAJ4351425.1"/>
    <property type="molecule type" value="Genomic_DNA"/>
</dbReference>
<evidence type="ECO:0000256" key="1">
    <source>
        <dbReference type="SAM" id="Phobius"/>
    </source>
</evidence>
<dbReference type="OrthoDB" id="5241710at2759"/>
<organism evidence="2 3">
    <name type="scientific">Didymosphaeria variabile</name>
    <dbReference type="NCBI Taxonomy" id="1932322"/>
    <lineage>
        <taxon>Eukaryota</taxon>
        <taxon>Fungi</taxon>
        <taxon>Dikarya</taxon>
        <taxon>Ascomycota</taxon>
        <taxon>Pezizomycotina</taxon>
        <taxon>Dothideomycetes</taxon>
        <taxon>Pleosporomycetidae</taxon>
        <taxon>Pleosporales</taxon>
        <taxon>Massarineae</taxon>
        <taxon>Didymosphaeriaceae</taxon>
        <taxon>Didymosphaeria</taxon>
    </lineage>
</organism>
<keyword evidence="1" id="KW-0472">Membrane</keyword>
<comment type="caution">
    <text evidence="2">The sequence shown here is derived from an EMBL/GenBank/DDBJ whole genome shotgun (WGS) entry which is preliminary data.</text>
</comment>
<dbReference type="Proteomes" id="UP001140513">
    <property type="component" value="Unassembled WGS sequence"/>
</dbReference>
<feature type="transmembrane region" description="Helical" evidence="1">
    <location>
        <begin position="51"/>
        <end position="74"/>
    </location>
</feature>
<keyword evidence="3" id="KW-1185">Reference proteome</keyword>
<feature type="transmembrane region" description="Helical" evidence="1">
    <location>
        <begin position="122"/>
        <end position="144"/>
    </location>
</feature>
<name>A0A9W8XK69_9PLEO</name>
<sequence>MASTIPNERRLRQITLATLFPAFPLIVASGVMSEKSNNRYGYWTHPVDGTTAIYCSLIPTFFSAFTSIISLAIKHDPLEKRPRVRTALWGMLDLILAASNLVILIFVWAFEPAAMYQHSDWMMLETYATVFLMSNMFIHGYLALYHPIKSLCSGTFLTKCPHCQGKLRSVETVGPKSGYSLLRAEDYLDEPEAEASAEPIRLSTDSEA</sequence>
<accession>A0A9W8XK69</accession>
<proteinExistence type="predicted"/>
<dbReference type="AlphaFoldDB" id="A0A9W8XK69"/>
<keyword evidence="1" id="KW-1133">Transmembrane helix</keyword>
<keyword evidence="1" id="KW-0812">Transmembrane</keyword>
<feature type="transmembrane region" description="Helical" evidence="1">
    <location>
        <begin position="86"/>
        <end position="110"/>
    </location>
</feature>